<dbReference type="Pfam" id="PF00753">
    <property type="entry name" value="Lactamase_B"/>
    <property type="match status" value="1"/>
</dbReference>
<name>Q1ARM7_RUBXD</name>
<dbReference type="eggNOG" id="COG0491">
    <property type="taxonomic scope" value="Bacteria"/>
</dbReference>
<dbReference type="PANTHER" id="PTHR42978:SF2">
    <property type="entry name" value="102 KBASES UNSTABLE REGION: FROM 1 TO 119443"/>
    <property type="match status" value="1"/>
</dbReference>
<evidence type="ECO:0000256" key="3">
    <source>
        <dbReference type="ARBA" id="ARBA00022723"/>
    </source>
</evidence>
<evidence type="ECO:0000259" key="6">
    <source>
        <dbReference type="SMART" id="SM00849"/>
    </source>
</evidence>
<dbReference type="SUPFAM" id="SSF56281">
    <property type="entry name" value="Metallo-hydrolase/oxidoreductase"/>
    <property type="match status" value="1"/>
</dbReference>
<dbReference type="OrthoDB" id="3196337at2"/>
<dbReference type="GO" id="GO:0046872">
    <property type="term" value="F:metal ion binding"/>
    <property type="evidence" value="ECO:0007669"/>
    <property type="project" value="UniProtKB-KW"/>
</dbReference>
<evidence type="ECO:0000256" key="5">
    <source>
        <dbReference type="ARBA" id="ARBA00022833"/>
    </source>
</evidence>
<keyword evidence="4" id="KW-0378">Hydrolase</keyword>
<evidence type="ECO:0000256" key="1">
    <source>
        <dbReference type="ARBA" id="ARBA00001947"/>
    </source>
</evidence>
<dbReference type="PANTHER" id="PTHR42978">
    <property type="entry name" value="QUORUM-QUENCHING LACTONASE YTNP-RELATED-RELATED"/>
    <property type="match status" value="1"/>
</dbReference>
<evidence type="ECO:0000313" key="8">
    <source>
        <dbReference type="Proteomes" id="UP000006637"/>
    </source>
</evidence>
<proteinExistence type="inferred from homology"/>
<dbReference type="EMBL" id="CP000386">
    <property type="protein sequence ID" value="ABG05951.1"/>
    <property type="molecule type" value="Genomic_DNA"/>
</dbReference>
<evidence type="ECO:0000313" key="7">
    <source>
        <dbReference type="EMBL" id="ABG05951.1"/>
    </source>
</evidence>
<accession>Q1ARM7</accession>
<dbReference type="Proteomes" id="UP000006637">
    <property type="component" value="Chromosome"/>
</dbReference>
<organism evidence="7 8">
    <name type="scientific">Rubrobacter xylanophilus (strain DSM 9941 / JCM 11954 / NBRC 16129 / PRD-1)</name>
    <dbReference type="NCBI Taxonomy" id="266117"/>
    <lineage>
        <taxon>Bacteria</taxon>
        <taxon>Bacillati</taxon>
        <taxon>Actinomycetota</taxon>
        <taxon>Rubrobacteria</taxon>
        <taxon>Rubrobacterales</taxon>
        <taxon>Rubrobacteraceae</taxon>
        <taxon>Rubrobacter</taxon>
    </lineage>
</organism>
<comment type="cofactor">
    <cofactor evidence="1">
        <name>Zn(2+)</name>
        <dbReference type="ChEBI" id="CHEBI:29105"/>
    </cofactor>
</comment>
<dbReference type="HOGENOM" id="CLU_030571_3_2_11"/>
<dbReference type="GO" id="GO:0016787">
    <property type="term" value="F:hydrolase activity"/>
    <property type="evidence" value="ECO:0007669"/>
    <property type="project" value="UniProtKB-KW"/>
</dbReference>
<dbReference type="SMART" id="SM00849">
    <property type="entry name" value="Lactamase_B"/>
    <property type="match status" value="1"/>
</dbReference>
<keyword evidence="3" id="KW-0479">Metal-binding</keyword>
<dbReference type="InterPro" id="IPR051013">
    <property type="entry name" value="MBL_superfamily_lactonases"/>
</dbReference>
<keyword evidence="8" id="KW-1185">Reference proteome</keyword>
<dbReference type="KEGG" id="rxy:Rxyl_3043"/>
<sequence>MNVRGARAARRMYMLTYGAEPSPKSISVRGASDEIIWCPIIGAAVETAAGWVLLETGIGRRLLEDETSRRSIYASREQPWGVGEDPFLAALQAVGLRPEDFSLAAVSHLHVDHTGGLQHLSAAGVPVFVQAGELSFARERAGIAEAYYAPDYVSERILWRELDGDAELAPGVWALFTPGHTPGHMSYRVDLPESGTWLLAVDAADLSENLNDRVPPGWTADAGDVPRADNSLRRLLREAENLDARLVPGHDGFFWKAVRHPRGGHR</sequence>
<keyword evidence="5" id="KW-0862">Zinc</keyword>
<evidence type="ECO:0000256" key="2">
    <source>
        <dbReference type="ARBA" id="ARBA00007749"/>
    </source>
</evidence>
<evidence type="ECO:0000256" key="4">
    <source>
        <dbReference type="ARBA" id="ARBA00022801"/>
    </source>
</evidence>
<dbReference type="InterPro" id="IPR036866">
    <property type="entry name" value="RibonucZ/Hydroxyglut_hydro"/>
</dbReference>
<protein>
    <submittedName>
        <fullName evidence="7">Beta-lactamase-like protein</fullName>
    </submittedName>
</protein>
<dbReference type="AlphaFoldDB" id="Q1ARM7"/>
<dbReference type="Gene3D" id="3.60.15.10">
    <property type="entry name" value="Ribonuclease Z/Hydroxyacylglutathione hydrolase-like"/>
    <property type="match status" value="1"/>
</dbReference>
<dbReference type="PhylomeDB" id="Q1ARM7"/>
<comment type="similarity">
    <text evidence="2">Belongs to the metallo-beta-lactamase superfamily.</text>
</comment>
<dbReference type="InterPro" id="IPR001279">
    <property type="entry name" value="Metallo-B-lactamas"/>
</dbReference>
<gene>
    <name evidence="7" type="ordered locus">Rxyl_3043</name>
</gene>
<reference evidence="7 8" key="1">
    <citation type="submission" date="2006-06" db="EMBL/GenBank/DDBJ databases">
        <title>Complete sequence of Rubrobacter xylanophilus DSM 9941.</title>
        <authorList>
            <consortium name="US DOE Joint Genome Institute"/>
            <person name="Copeland A."/>
            <person name="Lucas S."/>
            <person name="Lapidus A."/>
            <person name="Barry K."/>
            <person name="Detter J.C."/>
            <person name="Glavina del Rio T."/>
            <person name="Hammon N."/>
            <person name="Israni S."/>
            <person name="Dalin E."/>
            <person name="Tice H."/>
            <person name="Pitluck S."/>
            <person name="Munk A.C."/>
            <person name="Brettin T."/>
            <person name="Bruce D."/>
            <person name="Han C."/>
            <person name="Tapia R."/>
            <person name="Gilna P."/>
            <person name="Schmutz J."/>
            <person name="Larimer F."/>
            <person name="Land M."/>
            <person name="Hauser L."/>
            <person name="Kyrpides N."/>
            <person name="Lykidis A."/>
            <person name="da Costa M.S."/>
            <person name="Rainey F.A."/>
            <person name="Empadinhas N."/>
            <person name="Jolivet E."/>
            <person name="Battista J.R."/>
            <person name="Richardson P."/>
        </authorList>
    </citation>
    <scope>NUCLEOTIDE SEQUENCE [LARGE SCALE GENOMIC DNA]</scope>
    <source>
        <strain evidence="8">DSM 9941 / NBRC 16129 / PRD-1</strain>
    </source>
</reference>
<dbReference type="CDD" id="cd07729">
    <property type="entry name" value="AHL_lactonase_MBL-fold"/>
    <property type="match status" value="1"/>
</dbReference>
<feature type="domain" description="Metallo-beta-lactamase" evidence="6">
    <location>
        <begin position="39"/>
        <end position="250"/>
    </location>
</feature>
<dbReference type="STRING" id="266117.Rxyl_3043"/>